<feature type="compositionally biased region" description="Basic and acidic residues" evidence="1">
    <location>
        <begin position="139"/>
        <end position="150"/>
    </location>
</feature>
<dbReference type="Pfam" id="PF00498">
    <property type="entry name" value="FHA"/>
    <property type="match status" value="1"/>
</dbReference>
<evidence type="ECO:0000256" key="1">
    <source>
        <dbReference type="SAM" id="MobiDB-lite"/>
    </source>
</evidence>
<dbReference type="PROSITE" id="PS50006">
    <property type="entry name" value="FHA_DOMAIN"/>
    <property type="match status" value="1"/>
</dbReference>
<reference evidence="4" key="1">
    <citation type="journal article" date="2019" name="Int. J. Syst. Evol. Microbiol.">
        <title>The Global Catalogue of Microorganisms (GCM) 10K type strain sequencing project: providing services to taxonomists for standard genome sequencing and annotation.</title>
        <authorList>
            <consortium name="The Broad Institute Genomics Platform"/>
            <consortium name="The Broad Institute Genome Sequencing Center for Infectious Disease"/>
            <person name="Wu L."/>
            <person name="Ma J."/>
        </authorList>
    </citation>
    <scope>NUCLEOTIDE SEQUENCE [LARGE SCALE GENOMIC DNA]</scope>
    <source>
        <strain evidence="4">CECT 7806</strain>
    </source>
</reference>
<name>A0ABT8AUJ9_9HYPH</name>
<feature type="region of interest" description="Disordered" evidence="1">
    <location>
        <begin position="109"/>
        <end position="150"/>
    </location>
</feature>
<evidence type="ECO:0000313" key="4">
    <source>
        <dbReference type="Proteomes" id="UP001244297"/>
    </source>
</evidence>
<dbReference type="InterPro" id="IPR046883">
    <property type="entry name" value="T6SS_FHA_C"/>
</dbReference>
<feature type="domain" description="FHA" evidence="2">
    <location>
        <begin position="29"/>
        <end position="79"/>
    </location>
</feature>
<accession>A0ABT8AUJ9</accession>
<dbReference type="InterPro" id="IPR000253">
    <property type="entry name" value="FHA_dom"/>
</dbReference>
<comment type="caution">
    <text evidence="3">The sequence shown here is derived from an EMBL/GenBank/DDBJ whole genome shotgun (WGS) entry which is preliminary data.</text>
</comment>
<evidence type="ECO:0000313" key="3">
    <source>
        <dbReference type="EMBL" id="MDN3573342.1"/>
    </source>
</evidence>
<dbReference type="Gene3D" id="2.60.200.20">
    <property type="match status" value="1"/>
</dbReference>
<dbReference type="Pfam" id="PF20232">
    <property type="entry name" value="T6SS_FHA_C"/>
    <property type="match status" value="1"/>
</dbReference>
<dbReference type="CDD" id="cd00060">
    <property type="entry name" value="FHA"/>
    <property type="match status" value="1"/>
</dbReference>
<protein>
    <submittedName>
        <fullName evidence="3">Type VI secretion system-associated FHA domain protein TagH</fullName>
    </submittedName>
</protein>
<dbReference type="SMART" id="SM00240">
    <property type="entry name" value="FHA"/>
    <property type="match status" value="1"/>
</dbReference>
<dbReference type="Proteomes" id="UP001244297">
    <property type="component" value="Unassembled WGS sequence"/>
</dbReference>
<dbReference type="NCBIfam" id="TIGR03354">
    <property type="entry name" value="VI_FHA"/>
    <property type="match status" value="1"/>
</dbReference>
<dbReference type="InterPro" id="IPR008984">
    <property type="entry name" value="SMAD_FHA_dom_sf"/>
</dbReference>
<feature type="region of interest" description="Disordered" evidence="1">
    <location>
        <begin position="166"/>
        <end position="233"/>
    </location>
</feature>
<dbReference type="SUPFAM" id="SSF49879">
    <property type="entry name" value="SMAD/FHA domain"/>
    <property type="match status" value="1"/>
</dbReference>
<dbReference type="InterPro" id="IPR017735">
    <property type="entry name" value="T6SS_FHA"/>
</dbReference>
<gene>
    <name evidence="3" type="primary">tagH</name>
    <name evidence="3" type="ORF">QWZ18_22300</name>
</gene>
<organism evidence="3 4">
    <name type="scientific">Methylobacterium longum</name>
    <dbReference type="NCBI Taxonomy" id="767694"/>
    <lineage>
        <taxon>Bacteria</taxon>
        <taxon>Pseudomonadati</taxon>
        <taxon>Pseudomonadota</taxon>
        <taxon>Alphaproteobacteria</taxon>
        <taxon>Hyphomicrobiales</taxon>
        <taxon>Methylobacteriaceae</taxon>
        <taxon>Methylobacterium</taxon>
    </lineage>
</organism>
<feature type="compositionally biased region" description="Low complexity" evidence="1">
    <location>
        <begin position="168"/>
        <end position="177"/>
    </location>
</feature>
<evidence type="ECO:0000259" key="2">
    <source>
        <dbReference type="PROSITE" id="PS50006"/>
    </source>
</evidence>
<sequence length="456" mass="49831">MPLSLIIENETSLPDGGPLSFTTSGTRGLDIGRDQYLDWTLPDPSRAISGRHCEVRWRDGGYWLHDVSRNGTFVNQTVHRLQEPHCLRAGDRLYIGHFIIRVEIDGEAPRTAAPAPERSRDHDLQDPWSASDDAAPRISRGDLRPADHRSARADYSEWRMDLPPTPVAPGFAPVPGASQGRAPVDPPAWVAPPAGSGSPWSDRASGHGGGPALPGDNPWGQPTLGTEPLRRAEPPLPPSPLTFEDALAPLSGIDRNAATQGPHAGADSFVQRFAKGAGVPADLFDWRDPGDFAEDLGALTRLSIENLKQLLAARAETKRAARAVSQTMIQALDNNPLKFTPTVEDALRILFGRPTSGYLPPRRAMEEGFRDLKAHQVKVYAAMQHAVRLLLQDLDPDAIEASLGDDRGLNALLGSRKARLWDLYATRWDTMTAAHDDGMEDAFMRFFSECYDCGDT</sequence>
<proteinExistence type="predicted"/>
<keyword evidence="4" id="KW-1185">Reference proteome</keyword>
<dbReference type="RefSeq" id="WP_238291709.1">
    <property type="nucleotide sequence ID" value="NZ_BPQS01000044.1"/>
</dbReference>
<dbReference type="EMBL" id="JAUFPT010000073">
    <property type="protein sequence ID" value="MDN3573342.1"/>
    <property type="molecule type" value="Genomic_DNA"/>
</dbReference>